<reference evidence="4" key="3">
    <citation type="submission" date="2020-12" db="UniProtKB">
        <authorList>
            <consortium name="WormBaseParasite"/>
        </authorList>
    </citation>
    <scope>IDENTIFICATION</scope>
    <source>
        <strain evidence="4">MHco3</strain>
    </source>
</reference>
<name>W6N9D4_HAECO</name>
<evidence type="ECO:0000313" key="4">
    <source>
        <dbReference type="WBParaSite" id="HCON_00166740-00001"/>
    </source>
</evidence>
<dbReference type="Gene3D" id="2.60.40.3330">
    <property type="match status" value="1"/>
</dbReference>
<reference evidence="2" key="1">
    <citation type="submission" date="2013-03" db="EMBL/GenBank/DDBJ databases">
        <authorList>
            <person name="Aslett M."/>
        </authorList>
    </citation>
    <scope>NUCLEOTIDE SEQUENCE [LARGE SCALE GENOMIC DNA]</scope>
    <source>
        <strain evidence="2">ISE/inbred ISE</strain>
    </source>
</reference>
<gene>
    <name evidence="2" type="ORF">HCOI_00396400</name>
</gene>
<accession>W6N9D4</accession>
<feature type="signal peptide" evidence="1">
    <location>
        <begin position="1"/>
        <end position="16"/>
    </location>
</feature>
<feature type="chain" id="PRO_5044739869" evidence="1">
    <location>
        <begin position="17"/>
        <end position="123"/>
    </location>
</feature>
<protein>
    <submittedName>
        <fullName evidence="4">Transthyretin domain containing protein</fullName>
    </submittedName>
</protein>
<organism evidence="2">
    <name type="scientific">Haemonchus contortus</name>
    <name type="common">Barber pole worm</name>
    <dbReference type="NCBI Taxonomy" id="6289"/>
    <lineage>
        <taxon>Eukaryota</taxon>
        <taxon>Metazoa</taxon>
        <taxon>Ecdysozoa</taxon>
        <taxon>Nematoda</taxon>
        <taxon>Chromadorea</taxon>
        <taxon>Rhabditida</taxon>
        <taxon>Rhabditina</taxon>
        <taxon>Rhabditomorpha</taxon>
        <taxon>Strongyloidea</taxon>
        <taxon>Trichostrongylidae</taxon>
        <taxon>Haemonchus</taxon>
    </lineage>
</organism>
<dbReference type="Proteomes" id="UP000025227">
    <property type="component" value="Unplaced"/>
</dbReference>
<keyword evidence="1" id="KW-0732">Signal</keyword>
<sequence length="123" mass="14051">MNTIIFLALLIPTAYAEIVVPLELKVKGSFHCTYNKDEVTIELWDSGLLDSKNVSVGDSFRLFGVQSMWNLGKPYIIIRHRCNPCNKNTVIQYRLRDIFAYGLSDFGAINLDNLESSRCFKEL</sequence>
<evidence type="ECO:0000313" key="3">
    <source>
        <dbReference type="Proteomes" id="UP000025227"/>
    </source>
</evidence>
<dbReference type="WBParaSite" id="HCON_00166740-00001">
    <property type="protein sequence ID" value="HCON_00166740-00001"/>
    <property type="gene ID" value="HCON_00166740"/>
</dbReference>
<proteinExistence type="predicted"/>
<dbReference type="AlphaFoldDB" id="W6N9D4"/>
<evidence type="ECO:0000313" key="2">
    <source>
        <dbReference type="EMBL" id="CDL93933.1"/>
    </source>
</evidence>
<keyword evidence="3" id="KW-1185">Reference proteome</keyword>
<dbReference type="EMBL" id="CAVP010053475">
    <property type="protein sequence ID" value="CDL93933.1"/>
    <property type="molecule type" value="Genomic_DNA"/>
</dbReference>
<reference evidence="2" key="2">
    <citation type="submission" date="2013-05" db="EMBL/GenBank/DDBJ databases">
        <title>The genome and transcriptome of Haemonchus contortus: a key model parasite for drug and vaccine discovery.</title>
        <authorList>
            <person name="Laing R."/>
            <person name="Kikuchi T."/>
            <person name="Martinelli A."/>
            <person name="Tsai I.J."/>
            <person name="Beech R.N."/>
            <person name="Redman E."/>
            <person name="Holroyd N."/>
            <person name="Bartley D.J."/>
            <person name="Beasley H."/>
            <person name="Britton C."/>
            <person name="Curran D."/>
            <person name="Devaney E."/>
            <person name="Gilabert A."/>
            <person name="Jackson F."/>
            <person name="Hunt M."/>
            <person name="Johnston S."/>
            <person name="Kryukov I."/>
            <person name="Li K."/>
            <person name="Morrison A.A."/>
            <person name="Reid A.J."/>
            <person name="Sargison N."/>
            <person name="Saunders G."/>
            <person name="Wasmuth J.D."/>
            <person name="Wolstenholme A."/>
            <person name="Berriman M."/>
            <person name="Gilleard J.S."/>
            <person name="Cotton J.A."/>
        </authorList>
    </citation>
    <scope>NUCLEOTIDE SEQUENCE [LARGE SCALE GENOMIC DNA]</scope>
    <source>
        <strain evidence="2">ISE/inbred ISE</strain>
    </source>
</reference>
<evidence type="ECO:0000256" key="1">
    <source>
        <dbReference type="SAM" id="SignalP"/>
    </source>
</evidence>
<dbReference type="InterPro" id="IPR038479">
    <property type="entry name" value="Transthyretin-like_sf"/>
</dbReference>